<feature type="compositionally biased region" description="Polar residues" evidence="6">
    <location>
        <begin position="192"/>
        <end position="204"/>
    </location>
</feature>
<evidence type="ECO:0000256" key="4">
    <source>
        <dbReference type="ARBA" id="ARBA00023204"/>
    </source>
</evidence>
<dbReference type="Gene3D" id="3.10.300.10">
    <property type="entry name" value="Methylpurine-DNA glycosylase (MPG)"/>
    <property type="match status" value="1"/>
</dbReference>
<keyword evidence="3 5" id="KW-0378">Hydrolase</keyword>
<dbReference type="InterPro" id="IPR003180">
    <property type="entry name" value="MPG"/>
</dbReference>
<dbReference type="EMBL" id="BSUK01000001">
    <property type="protein sequence ID" value="GMA26320.1"/>
    <property type="molecule type" value="Genomic_DNA"/>
</dbReference>
<gene>
    <name evidence="7" type="ORF">GCM10025864_40790</name>
</gene>
<comment type="caution">
    <text evidence="7">The sequence shown here is derived from an EMBL/GenBank/DDBJ whole genome shotgun (WGS) entry which is preliminary data.</text>
</comment>
<evidence type="ECO:0000256" key="6">
    <source>
        <dbReference type="SAM" id="MobiDB-lite"/>
    </source>
</evidence>
<dbReference type="PANTHER" id="PTHR10429:SF0">
    <property type="entry name" value="DNA-3-METHYLADENINE GLYCOSYLASE"/>
    <property type="match status" value="1"/>
</dbReference>
<dbReference type="RefSeq" id="WP_348525303.1">
    <property type="nucleotide sequence ID" value="NZ_BSUK01000001.1"/>
</dbReference>
<evidence type="ECO:0000256" key="1">
    <source>
        <dbReference type="ARBA" id="ARBA00009232"/>
    </source>
</evidence>
<evidence type="ECO:0000256" key="2">
    <source>
        <dbReference type="ARBA" id="ARBA00022763"/>
    </source>
</evidence>
<name>A0ABQ6I6A2_9MICO</name>
<dbReference type="InterPro" id="IPR036995">
    <property type="entry name" value="MPG_sf"/>
</dbReference>
<sequence>MTLVDPATVPSRSWFERDVHDVARDLLGAFVTRRAPLGDVTLRLTEVEAYDGERDPGSHAYRGPSQRNRAMYGEAGRLYVYRHLGLHHCVNVVCAPQGRASAVLLRAGEVTDGAELALSRRLAKGRCDSARQIARGPARLAVALDLDLDEYGADLVDPAGAIVVHLPLAAARDGAGPKPAAGRSAPVRASESRATAATPPSSRGATGWPASRRSPTTGRCAPASGDAGAAAGRARPRNVGAPWCADTAH</sequence>
<reference evidence="8" key="1">
    <citation type="journal article" date="2019" name="Int. J. Syst. Evol. Microbiol.">
        <title>The Global Catalogue of Microorganisms (GCM) 10K type strain sequencing project: providing services to taxonomists for standard genome sequencing and annotation.</title>
        <authorList>
            <consortium name="The Broad Institute Genomics Platform"/>
            <consortium name="The Broad Institute Genome Sequencing Center for Infectious Disease"/>
            <person name="Wu L."/>
            <person name="Ma J."/>
        </authorList>
    </citation>
    <scope>NUCLEOTIDE SEQUENCE [LARGE SCALE GENOMIC DNA]</scope>
    <source>
        <strain evidence="8">NBRC 106348</strain>
    </source>
</reference>
<dbReference type="Proteomes" id="UP001157091">
    <property type="component" value="Unassembled WGS sequence"/>
</dbReference>
<keyword evidence="8" id="KW-1185">Reference proteome</keyword>
<evidence type="ECO:0000256" key="5">
    <source>
        <dbReference type="HAMAP-Rule" id="MF_00527"/>
    </source>
</evidence>
<keyword evidence="4 5" id="KW-0234">DNA repair</keyword>
<comment type="similarity">
    <text evidence="1 5">Belongs to the DNA glycosylase MPG family.</text>
</comment>
<dbReference type="InterPro" id="IPR011034">
    <property type="entry name" value="Formyl_transferase-like_C_sf"/>
</dbReference>
<dbReference type="HAMAP" id="MF_00527">
    <property type="entry name" value="3MGH"/>
    <property type="match status" value="1"/>
</dbReference>
<dbReference type="EC" id="3.2.2.-" evidence="5"/>
<keyword evidence="2 5" id="KW-0227">DNA damage</keyword>
<evidence type="ECO:0000313" key="7">
    <source>
        <dbReference type="EMBL" id="GMA26320.1"/>
    </source>
</evidence>
<organism evidence="7 8">
    <name type="scientific">Luteimicrobium album</name>
    <dbReference type="NCBI Taxonomy" id="1054550"/>
    <lineage>
        <taxon>Bacteria</taxon>
        <taxon>Bacillati</taxon>
        <taxon>Actinomycetota</taxon>
        <taxon>Actinomycetes</taxon>
        <taxon>Micrococcales</taxon>
        <taxon>Luteimicrobium</taxon>
    </lineage>
</organism>
<dbReference type="PANTHER" id="PTHR10429">
    <property type="entry name" value="DNA-3-METHYLADENINE GLYCOSYLASE"/>
    <property type="match status" value="1"/>
</dbReference>
<feature type="compositionally biased region" description="Low complexity" evidence="6">
    <location>
        <begin position="219"/>
        <end position="242"/>
    </location>
</feature>
<evidence type="ECO:0000256" key="3">
    <source>
        <dbReference type="ARBA" id="ARBA00022801"/>
    </source>
</evidence>
<accession>A0ABQ6I6A2</accession>
<evidence type="ECO:0000313" key="8">
    <source>
        <dbReference type="Proteomes" id="UP001157091"/>
    </source>
</evidence>
<proteinExistence type="inferred from homology"/>
<dbReference type="NCBIfam" id="TIGR00567">
    <property type="entry name" value="3mg"/>
    <property type="match status" value="1"/>
</dbReference>
<dbReference type="CDD" id="cd00540">
    <property type="entry name" value="AAG"/>
    <property type="match status" value="1"/>
</dbReference>
<protein>
    <recommendedName>
        <fullName evidence="5">Putative 3-methyladenine DNA glycosylase</fullName>
        <ecNumber evidence="5">3.2.2.-</ecNumber>
    </recommendedName>
</protein>
<dbReference type="SUPFAM" id="SSF50486">
    <property type="entry name" value="FMT C-terminal domain-like"/>
    <property type="match status" value="1"/>
</dbReference>
<feature type="region of interest" description="Disordered" evidence="6">
    <location>
        <begin position="173"/>
        <end position="249"/>
    </location>
</feature>
<dbReference type="Pfam" id="PF02245">
    <property type="entry name" value="Pur_DNA_glyco"/>
    <property type="match status" value="1"/>
</dbReference>